<comment type="caution">
    <text evidence="3">The sequence shown here is derived from an EMBL/GenBank/DDBJ whole genome shotgun (WGS) entry which is preliminary data.</text>
</comment>
<keyword evidence="2" id="KW-0472">Membrane</keyword>
<feature type="compositionally biased region" description="Low complexity" evidence="1">
    <location>
        <begin position="135"/>
        <end position="154"/>
    </location>
</feature>
<gene>
    <name evidence="3" type="primary">Necator_chrV.g20708</name>
    <name evidence="3" type="ORF">RB195_015915</name>
</gene>
<proteinExistence type="predicted"/>
<feature type="transmembrane region" description="Helical" evidence="2">
    <location>
        <begin position="244"/>
        <end position="271"/>
    </location>
</feature>
<reference evidence="3 4" key="1">
    <citation type="submission" date="2023-08" db="EMBL/GenBank/DDBJ databases">
        <title>A Necator americanus chromosomal reference genome.</title>
        <authorList>
            <person name="Ilik V."/>
            <person name="Petrzelkova K.J."/>
            <person name="Pardy F."/>
            <person name="Fuh T."/>
            <person name="Niatou-Singa F.S."/>
            <person name="Gouil Q."/>
            <person name="Baker L."/>
            <person name="Ritchie M.E."/>
            <person name="Jex A.R."/>
            <person name="Gazzola D."/>
            <person name="Li H."/>
            <person name="Toshio Fujiwara R."/>
            <person name="Zhan B."/>
            <person name="Aroian R.V."/>
            <person name="Pafco B."/>
            <person name="Schwarz E.M."/>
        </authorList>
    </citation>
    <scope>NUCLEOTIDE SEQUENCE [LARGE SCALE GENOMIC DNA]</scope>
    <source>
        <strain evidence="3 4">Aroian</strain>
        <tissue evidence="3">Whole animal</tissue>
    </source>
</reference>
<organism evidence="3 4">
    <name type="scientific">Necator americanus</name>
    <name type="common">Human hookworm</name>
    <dbReference type="NCBI Taxonomy" id="51031"/>
    <lineage>
        <taxon>Eukaryota</taxon>
        <taxon>Metazoa</taxon>
        <taxon>Ecdysozoa</taxon>
        <taxon>Nematoda</taxon>
        <taxon>Chromadorea</taxon>
        <taxon>Rhabditida</taxon>
        <taxon>Rhabditina</taxon>
        <taxon>Rhabditomorpha</taxon>
        <taxon>Strongyloidea</taxon>
        <taxon>Ancylostomatidae</taxon>
        <taxon>Bunostominae</taxon>
        <taxon>Necator</taxon>
    </lineage>
</organism>
<evidence type="ECO:0000256" key="1">
    <source>
        <dbReference type="SAM" id="MobiDB-lite"/>
    </source>
</evidence>
<keyword evidence="2" id="KW-0812">Transmembrane</keyword>
<dbReference type="EMBL" id="JAVFWL010000005">
    <property type="protein sequence ID" value="KAK6758388.1"/>
    <property type="molecule type" value="Genomic_DNA"/>
</dbReference>
<protein>
    <submittedName>
        <fullName evidence="3">Uncharacterized protein</fullName>
    </submittedName>
</protein>
<sequence length="315" mass="33515">MNNTRLPVFYKYFFKDLVTLLAIVPLLGHSLKCLEGTDGSQLTEVQKEETADDKYMCMYEPKNPCTFDEPAEYGIYRYDEWLASSCWTLERAVCFCAEDLCNKNFQLLLEHWEAAPNENETLKDCVKKHFQDKISSSPSSTTGATGSDGQSDGTNPSGEPATGAEGDKSSSSATGDQGTDSGSGSDSDSGSGSDSDSGSGSGSGSTNPTEVSKGSTGDPASNQGSGSDVSGDHHKDKKKDDYDWTLFIILAIIAAILIFIIIPILLIMVIAKYSKAKKSSRKGASSGKKSGTSRKTSKSKSSKTTSKSGTSGRSK</sequence>
<feature type="compositionally biased region" description="Polar residues" evidence="1">
    <location>
        <begin position="207"/>
        <end position="228"/>
    </location>
</feature>
<evidence type="ECO:0000313" key="4">
    <source>
        <dbReference type="Proteomes" id="UP001303046"/>
    </source>
</evidence>
<evidence type="ECO:0000256" key="2">
    <source>
        <dbReference type="SAM" id="Phobius"/>
    </source>
</evidence>
<feature type="compositionally biased region" description="Low complexity" evidence="1">
    <location>
        <begin position="169"/>
        <end position="198"/>
    </location>
</feature>
<feature type="region of interest" description="Disordered" evidence="1">
    <location>
        <begin position="133"/>
        <end position="237"/>
    </location>
</feature>
<feature type="compositionally biased region" description="Basic residues" evidence="1">
    <location>
        <begin position="291"/>
        <end position="301"/>
    </location>
</feature>
<name>A0ABR1E7D5_NECAM</name>
<dbReference type="Proteomes" id="UP001303046">
    <property type="component" value="Unassembled WGS sequence"/>
</dbReference>
<keyword evidence="4" id="KW-1185">Reference proteome</keyword>
<feature type="compositionally biased region" description="Low complexity" evidence="1">
    <location>
        <begin position="302"/>
        <end position="315"/>
    </location>
</feature>
<accession>A0ABR1E7D5</accession>
<keyword evidence="2" id="KW-1133">Transmembrane helix</keyword>
<evidence type="ECO:0000313" key="3">
    <source>
        <dbReference type="EMBL" id="KAK6758388.1"/>
    </source>
</evidence>
<feature type="region of interest" description="Disordered" evidence="1">
    <location>
        <begin position="277"/>
        <end position="315"/>
    </location>
</feature>